<evidence type="ECO:0000256" key="10">
    <source>
        <dbReference type="ARBA" id="ARBA00023002"/>
    </source>
</evidence>
<comment type="catalytic activity">
    <reaction evidence="1">
        <text>4 hydroquinone + O2 = 4 benzosemiquinone + 2 H2O</text>
        <dbReference type="Rhea" id="RHEA:11276"/>
        <dbReference type="ChEBI" id="CHEBI:15377"/>
        <dbReference type="ChEBI" id="CHEBI:15379"/>
        <dbReference type="ChEBI" id="CHEBI:17594"/>
        <dbReference type="ChEBI" id="CHEBI:17977"/>
        <dbReference type="EC" id="1.10.3.2"/>
    </reaction>
</comment>
<dbReference type="GO" id="GO:0052716">
    <property type="term" value="F:hydroquinone:oxygen oxidoreductase activity"/>
    <property type="evidence" value="ECO:0007669"/>
    <property type="project" value="UniProtKB-EC"/>
</dbReference>
<evidence type="ECO:0000256" key="14">
    <source>
        <dbReference type="SAM" id="SignalP"/>
    </source>
</evidence>
<dbReference type="EC" id="1.10.3.2" evidence="6"/>
<dbReference type="GO" id="GO:0005507">
    <property type="term" value="F:copper ion binding"/>
    <property type="evidence" value="ECO:0007669"/>
    <property type="project" value="InterPro"/>
</dbReference>
<keyword evidence="11" id="KW-0186">Copper</keyword>
<keyword evidence="12" id="KW-0325">Glycoprotein</keyword>
<comment type="subcellular location">
    <subcellularLocation>
        <location evidence="4">Secreted</location>
    </subcellularLocation>
</comment>
<feature type="chain" id="PRO_5015653280" description="laccase" evidence="14">
    <location>
        <begin position="18"/>
        <end position="561"/>
    </location>
</feature>
<keyword evidence="7" id="KW-0964">Secreted</keyword>
<dbReference type="CDD" id="cd13901">
    <property type="entry name" value="CuRO_3_MaLCC_like"/>
    <property type="match status" value="1"/>
</dbReference>
<dbReference type="InterPro" id="IPR001117">
    <property type="entry name" value="Cu-oxidase_2nd"/>
</dbReference>
<dbReference type="STRING" id="857342.A0A2T3B3W6"/>
<proteinExistence type="inferred from homology"/>
<evidence type="ECO:0000313" key="18">
    <source>
        <dbReference type="EMBL" id="PSS20335.1"/>
    </source>
</evidence>
<protein>
    <recommendedName>
        <fullName evidence="6">laccase</fullName>
        <ecNumber evidence="6">1.10.3.2</ecNumber>
    </recommendedName>
</protein>
<evidence type="ECO:0000256" key="3">
    <source>
        <dbReference type="ARBA" id="ARBA00002075"/>
    </source>
</evidence>
<keyword evidence="8" id="KW-0479">Metal-binding</keyword>
<evidence type="ECO:0000313" key="19">
    <source>
        <dbReference type="Proteomes" id="UP000241818"/>
    </source>
</evidence>
<evidence type="ECO:0000256" key="4">
    <source>
        <dbReference type="ARBA" id="ARBA00004613"/>
    </source>
</evidence>
<dbReference type="PANTHER" id="PTHR11709:SF71">
    <property type="entry name" value="OXIDOREDUCTASE TPCJ"/>
    <property type="match status" value="1"/>
</dbReference>
<evidence type="ECO:0000256" key="6">
    <source>
        <dbReference type="ARBA" id="ARBA00012297"/>
    </source>
</evidence>
<evidence type="ECO:0000256" key="8">
    <source>
        <dbReference type="ARBA" id="ARBA00022723"/>
    </source>
</evidence>
<dbReference type="PANTHER" id="PTHR11709">
    <property type="entry name" value="MULTI-COPPER OXIDASE"/>
    <property type="match status" value="1"/>
</dbReference>
<sequence length="561" mass="61314">MRATLITCLATFAHFTSDPLCENSATSRSCWGEYSIDTDYYSVTPSTGVTREYWLSVENTTLAPDGYERQVLTFNGTLPGPAIIADWGDEIIVHVTNNLEHNGTSIHWHGLRQLNNNQADGVPGVTQCPIAPGGNYTYKFQATQYGSSWYHSHFTLQYGEGLYGPLIINGPATSDYDEDLGVLFISDWSHQTLFELWDYAQTVGAPTLDNGLINGTNTYDCSNSTDANCIGGGKKFETVFVPGTKYRLRLINVATNAHLQFSIDGHNLTVIANDLVPIVPYETESILLGIGQRYDVIVEANAEPGDYWLRGGWQESCTVPNNNAANITGIVRYDSTSTADPTTTGVTISETCGDEPLASLVPHLAIDVGNYSSITEEDVGIAFGDAVTWTVNSSTLYLNWSDPTNHRIATNQSIFPTEYNVVPVNKTNSSDEWAVFVIEDQSGEGLVHPIHLHGHDFWVLAQDSGHFNGSGVNLTNPPRRDVASLPGNGHLVLAFKKDNPGSWLLHCHVSWHSSQGFALQFVESESEIAGTITETDALIDTCSAWTSYTATELYSQEDSGI</sequence>
<evidence type="ECO:0000259" key="16">
    <source>
        <dbReference type="Pfam" id="PF07731"/>
    </source>
</evidence>
<keyword evidence="19" id="KW-1185">Reference proteome</keyword>
<dbReference type="InParanoid" id="A0A2T3B3W6"/>
<keyword evidence="13" id="KW-0439">Lignin degradation</keyword>
<feature type="domain" description="Plastocyanin-like" evidence="16">
    <location>
        <begin position="405"/>
        <end position="525"/>
    </location>
</feature>
<keyword evidence="9" id="KW-0677">Repeat</keyword>
<dbReference type="AlphaFoldDB" id="A0A2T3B3W6"/>
<dbReference type="CDD" id="cd13880">
    <property type="entry name" value="CuRO_2_MaLCC_like"/>
    <property type="match status" value="1"/>
</dbReference>
<feature type="signal peptide" evidence="14">
    <location>
        <begin position="1"/>
        <end position="17"/>
    </location>
</feature>
<feature type="domain" description="Plastocyanin-like" evidence="15">
    <location>
        <begin position="182"/>
        <end position="334"/>
    </location>
</feature>
<dbReference type="Pfam" id="PF07732">
    <property type="entry name" value="Cu-oxidase_3"/>
    <property type="match status" value="1"/>
</dbReference>
<evidence type="ECO:0000256" key="1">
    <source>
        <dbReference type="ARBA" id="ARBA00000349"/>
    </source>
</evidence>
<reference evidence="18 19" key="1">
    <citation type="journal article" date="2018" name="New Phytol.">
        <title>Comparative genomics and transcriptomics depict ericoid mycorrhizal fungi as versatile saprotrophs and plant mutualists.</title>
        <authorList>
            <person name="Martino E."/>
            <person name="Morin E."/>
            <person name="Grelet G.A."/>
            <person name="Kuo A."/>
            <person name="Kohler A."/>
            <person name="Daghino S."/>
            <person name="Barry K.W."/>
            <person name="Cichocki N."/>
            <person name="Clum A."/>
            <person name="Dockter R.B."/>
            <person name="Hainaut M."/>
            <person name="Kuo R.C."/>
            <person name="LaButti K."/>
            <person name="Lindahl B.D."/>
            <person name="Lindquist E.A."/>
            <person name="Lipzen A."/>
            <person name="Khouja H.R."/>
            <person name="Magnuson J."/>
            <person name="Murat C."/>
            <person name="Ohm R.A."/>
            <person name="Singer S.W."/>
            <person name="Spatafora J.W."/>
            <person name="Wang M."/>
            <person name="Veneault-Fourrey C."/>
            <person name="Henrissat B."/>
            <person name="Grigoriev I.V."/>
            <person name="Martin F.M."/>
            <person name="Perotto S."/>
        </authorList>
    </citation>
    <scope>NUCLEOTIDE SEQUENCE [LARGE SCALE GENOMIC DNA]</scope>
    <source>
        <strain evidence="18 19">ATCC 22711</strain>
    </source>
</reference>
<dbReference type="InterPro" id="IPR045087">
    <property type="entry name" value="Cu-oxidase_fam"/>
</dbReference>
<dbReference type="RefSeq" id="XP_024721605.1">
    <property type="nucleotide sequence ID" value="XM_024869206.1"/>
</dbReference>
<comment type="function">
    <text evidence="3">Lignin degradation and detoxification of lignin-derived products.</text>
</comment>
<dbReference type="InterPro" id="IPR011706">
    <property type="entry name" value="Cu-oxidase_C"/>
</dbReference>
<dbReference type="EMBL" id="KZ679010">
    <property type="protein sequence ID" value="PSS20335.1"/>
    <property type="molecule type" value="Genomic_DNA"/>
</dbReference>
<comment type="cofactor">
    <cofactor evidence="2">
        <name>Cu cation</name>
        <dbReference type="ChEBI" id="CHEBI:23378"/>
    </cofactor>
</comment>
<organism evidence="18 19">
    <name type="scientific">Amorphotheca resinae ATCC 22711</name>
    <dbReference type="NCBI Taxonomy" id="857342"/>
    <lineage>
        <taxon>Eukaryota</taxon>
        <taxon>Fungi</taxon>
        <taxon>Dikarya</taxon>
        <taxon>Ascomycota</taxon>
        <taxon>Pezizomycotina</taxon>
        <taxon>Leotiomycetes</taxon>
        <taxon>Helotiales</taxon>
        <taxon>Amorphothecaceae</taxon>
        <taxon>Amorphotheca</taxon>
    </lineage>
</organism>
<evidence type="ECO:0000256" key="5">
    <source>
        <dbReference type="ARBA" id="ARBA00010609"/>
    </source>
</evidence>
<dbReference type="FunFam" id="2.60.40.420:FF:000038">
    <property type="entry name" value="Extracellular dihydrogeodin oxidase/laccase"/>
    <property type="match status" value="1"/>
</dbReference>
<evidence type="ECO:0000259" key="17">
    <source>
        <dbReference type="Pfam" id="PF07732"/>
    </source>
</evidence>
<gene>
    <name evidence="18" type="ORF">M430DRAFT_66039</name>
</gene>
<feature type="domain" description="Plastocyanin-like" evidence="17">
    <location>
        <begin position="57"/>
        <end position="171"/>
    </location>
</feature>
<dbReference type="InterPro" id="IPR008972">
    <property type="entry name" value="Cupredoxin"/>
</dbReference>
<evidence type="ECO:0000256" key="9">
    <source>
        <dbReference type="ARBA" id="ARBA00022737"/>
    </source>
</evidence>
<evidence type="ECO:0000256" key="12">
    <source>
        <dbReference type="ARBA" id="ARBA00023180"/>
    </source>
</evidence>
<evidence type="ECO:0000256" key="11">
    <source>
        <dbReference type="ARBA" id="ARBA00023008"/>
    </source>
</evidence>
<name>A0A2T3B3W6_AMORE</name>
<dbReference type="Pfam" id="PF07731">
    <property type="entry name" value="Cu-oxidase_2"/>
    <property type="match status" value="1"/>
</dbReference>
<evidence type="ECO:0000256" key="7">
    <source>
        <dbReference type="ARBA" id="ARBA00022525"/>
    </source>
</evidence>
<evidence type="ECO:0000256" key="2">
    <source>
        <dbReference type="ARBA" id="ARBA00001935"/>
    </source>
</evidence>
<accession>A0A2T3B3W6</accession>
<dbReference type="GO" id="GO:0005576">
    <property type="term" value="C:extracellular region"/>
    <property type="evidence" value="ECO:0007669"/>
    <property type="project" value="UniProtKB-SubCell"/>
</dbReference>
<dbReference type="SUPFAM" id="SSF49503">
    <property type="entry name" value="Cupredoxins"/>
    <property type="match status" value="3"/>
</dbReference>
<dbReference type="GO" id="GO:0046274">
    <property type="term" value="P:lignin catabolic process"/>
    <property type="evidence" value="ECO:0007669"/>
    <property type="project" value="UniProtKB-KW"/>
</dbReference>
<keyword evidence="10" id="KW-0560">Oxidoreductase</keyword>
<dbReference type="Pfam" id="PF00394">
    <property type="entry name" value="Cu-oxidase"/>
    <property type="match status" value="1"/>
</dbReference>
<dbReference type="Gene3D" id="2.60.40.420">
    <property type="entry name" value="Cupredoxins - blue copper proteins"/>
    <property type="match status" value="3"/>
</dbReference>
<comment type="similarity">
    <text evidence="5">Belongs to the multicopper oxidase family.</text>
</comment>
<dbReference type="FunFam" id="2.60.40.420:FF:000021">
    <property type="entry name" value="Extracellular dihydrogeodin oxidase/laccase"/>
    <property type="match status" value="1"/>
</dbReference>
<dbReference type="OrthoDB" id="2121828at2759"/>
<keyword evidence="14" id="KW-0732">Signal</keyword>
<dbReference type="Proteomes" id="UP000241818">
    <property type="component" value="Unassembled WGS sequence"/>
</dbReference>
<evidence type="ECO:0000259" key="15">
    <source>
        <dbReference type="Pfam" id="PF00394"/>
    </source>
</evidence>
<dbReference type="InterPro" id="IPR011707">
    <property type="entry name" value="Cu-oxidase-like_N"/>
</dbReference>
<dbReference type="GeneID" id="36577287"/>
<dbReference type="CDD" id="cd13854">
    <property type="entry name" value="CuRO_1_MaLCC_like"/>
    <property type="match status" value="1"/>
</dbReference>
<evidence type="ECO:0000256" key="13">
    <source>
        <dbReference type="ARBA" id="ARBA00023185"/>
    </source>
</evidence>